<dbReference type="InterPro" id="IPR036390">
    <property type="entry name" value="WH_DNA-bd_sf"/>
</dbReference>
<dbReference type="SUPFAM" id="SSF46785">
    <property type="entry name" value="Winged helix' DNA-binding domain"/>
    <property type="match status" value="1"/>
</dbReference>
<dbReference type="EMBL" id="JAQQPM010000004">
    <property type="protein sequence ID" value="KAK2070768.1"/>
    <property type="molecule type" value="Genomic_DNA"/>
</dbReference>
<proteinExistence type="predicted"/>
<dbReference type="InterPro" id="IPR039779">
    <property type="entry name" value="RFX-like"/>
</dbReference>
<dbReference type="AlphaFoldDB" id="A0AAD9I4G4"/>
<organism evidence="4 5">
    <name type="scientific">Phyllachora maydis</name>
    <dbReference type="NCBI Taxonomy" id="1825666"/>
    <lineage>
        <taxon>Eukaryota</taxon>
        <taxon>Fungi</taxon>
        <taxon>Dikarya</taxon>
        <taxon>Ascomycota</taxon>
        <taxon>Pezizomycotina</taxon>
        <taxon>Sordariomycetes</taxon>
        <taxon>Sordariomycetidae</taxon>
        <taxon>Phyllachorales</taxon>
        <taxon>Phyllachoraceae</taxon>
        <taxon>Phyllachora</taxon>
    </lineage>
</organism>
<evidence type="ECO:0000256" key="1">
    <source>
        <dbReference type="ARBA" id="ARBA00023125"/>
    </source>
</evidence>
<feature type="region of interest" description="Disordered" evidence="2">
    <location>
        <begin position="1"/>
        <end position="31"/>
    </location>
</feature>
<dbReference type="InterPro" id="IPR036388">
    <property type="entry name" value="WH-like_DNA-bd_sf"/>
</dbReference>
<reference evidence="4" key="1">
    <citation type="journal article" date="2023" name="Mol. Plant Microbe Interact.">
        <title>Elucidating the Obligate Nature and Biological Capacity of an Invasive Fungal Corn Pathogen.</title>
        <authorList>
            <person name="MacCready J.S."/>
            <person name="Roggenkamp E.M."/>
            <person name="Gdanetz K."/>
            <person name="Chilvers M.I."/>
        </authorList>
    </citation>
    <scope>NUCLEOTIDE SEQUENCE</scope>
    <source>
        <strain evidence="4">PM02</strain>
    </source>
</reference>
<gene>
    <name evidence="4" type="ORF">P8C59_005238</name>
</gene>
<feature type="region of interest" description="Disordered" evidence="2">
    <location>
        <begin position="285"/>
        <end position="344"/>
    </location>
</feature>
<name>A0AAD9I4G4_9PEZI</name>
<dbReference type="PANTHER" id="PTHR12619:SF5">
    <property type="entry name" value="TRANSCRIPTION FACTOR RFX4"/>
    <property type="match status" value="1"/>
</dbReference>
<dbReference type="GO" id="GO:0000978">
    <property type="term" value="F:RNA polymerase II cis-regulatory region sequence-specific DNA binding"/>
    <property type="evidence" value="ECO:0007669"/>
    <property type="project" value="TreeGrafter"/>
</dbReference>
<dbReference type="PANTHER" id="PTHR12619">
    <property type="entry name" value="RFX TRANSCRIPTION FACTOR FAMILY"/>
    <property type="match status" value="1"/>
</dbReference>
<accession>A0AAD9I4G4</accession>
<feature type="compositionally biased region" description="Polar residues" evidence="2">
    <location>
        <begin position="20"/>
        <end position="31"/>
    </location>
</feature>
<keyword evidence="5" id="KW-1185">Reference proteome</keyword>
<dbReference type="GO" id="GO:0000981">
    <property type="term" value="F:DNA-binding transcription factor activity, RNA polymerase II-specific"/>
    <property type="evidence" value="ECO:0007669"/>
    <property type="project" value="TreeGrafter"/>
</dbReference>
<feature type="domain" description="RFX-type winged-helix" evidence="3">
    <location>
        <begin position="209"/>
        <end position="315"/>
    </location>
</feature>
<dbReference type="Proteomes" id="UP001217918">
    <property type="component" value="Unassembled WGS sequence"/>
</dbReference>
<evidence type="ECO:0000259" key="3">
    <source>
        <dbReference type="PROSITE" id="PS51526"/>
    </source>
</evidence>
<dbReference type="Gene3D" id="1.10.10.10">
    <property type="entry name" value="Winged helix-like DNA-binding domain superfamily/Winged helix DNA-binding domain"/>
    <property type="match status" value="1"/>
</dbReference>
<keyword evidence="1" id="KW-0238">DNA-binding</keyword>
<dbReference type="PROSITE" id="PS51526">
    <property type="entry name" value="RFX_DBD"/>
    <property type="match status" value="1"/>
</dbReference>
<evidence type="ECO:0000313" key="4">
    <source>
        <dbReference type="EMBL" id="KAK2070768.1"/>
    </source>
</evidence>
<comment type="caution">
    <text evidence="4">The sequence shown here is derived from an EMBL/GenBank/DDBJ whole genome shotgun (WGS) entry which is preliminary data.</text>
</comment>
<protein>
    <recommendedName>
        <fullName evidence="3">RFX-type winged-helix domain-containing protein</fullName>
    </recommendedName>
</protein>
<dbReference type="FunFam" id="1.10.10.10:FF:000119">
    <property type="entry name" value="DNA damage and replication checkpoint protein"/>
    <property type="match status" value="1"/>
</dbReference>
<sequence length="344" mass="38138">MDSTHSAMAMAKSRKRPHSRASTASIHSAATQPNIEQTFAENAEAYQASWVPSSLSNSLSNSLAHSHPQPRELASAPHQMTAEDMMLATHLQASRDYSMDTSMNTSMHGAQFHQSHSMNRQSMSADSFNGNASFADDSQLMDRDGHDDGDSFVGMPGAIKTGSRTSANNETEMRQLFTLNRHRTLGDVAEELHGNERGPNSERTRQIFAMLWINTVCSKGKGSVPRGRVYANYASRCALERITVLNPASFGKLVRVLFPGLKTRRLGVRGESKYHYVNFTLMEEQPEMRDQPTQQSQVSLVEESRAFSQDFHPNPNESVSKPQERPPQPYTDTSAQVAPHCSPP</sequence>
<dbReference type="InterPro" id="IPR003150">
    <property type="entry name" value="DNA-bd_RFX"/>
</dbReference>
<evidence type="ECO:0000313" key="5">
    <source>
        <dbReference type="Proteomes" id="UP001217918"/>
    </source>
</evidence>
<evidence type="ECO:0000256" key="2">
    <source>
        <dbReference type="SAM" id="MobiDB-lite"/>
    </source>
</evidence>
<dbReference type="Pfam" id="PF02257">
    <property type="entry name" value="RFX_DNA_binding"/>
    <property type="match status" value="1"/>
</dbReference>